<name>A0A2D2B3J0_9CAUL</name>
<organism evidence="2 3">
    <name type="scientific">Caulobacter mirabilis</name>
    <dbReference type="NCBI Taxonomy" id="69666"/>
    <lineage>
        <taxon>Bacteria</taxon>
        <taxon>Pseudomonadati</taxon>
        <taxon>Pseudomonadota</taxon>
        <taxon>Alphaproteobacteria</taxon>
        <taxon>Caulobacterales</taxon>
        <taxon>Caulobacteraceae</taxon>
        <taxon>Caulobacter</taxon>
    </lineage>
</organism>
<accession>A0A2D2B3J0</accession>
<keyword evidence="1" id="KW-0812">Transmembrane</keyword>
<dbReference type="KEGG" id="cmb:CSW64_00270"/>
<dbReference type="OrthoDB" id="7205944at2"/>
<protein>
    <recommendedName>
        <fullName evidence="4">DUF883 domain-containing protein</fullName>
    </recommendedName>
</protein>
<evidence type="ECO:0000313" key="3">
    <source>
        <dbReference type="Proteomes" id="UP000228945"/>
    </source>
</evidence>
<gene>
    <name evidence="2" type="ORF">CSW64_00270</name>
</gene>
<dbReference type="EMBL" id="CP024201">
    <property type="protein sequence ID" value="ATQ44818.1"/>
    <property type="molecule type" value="Genomic_DNA"/>
</dbReference>
<proteinExistence type="predicted"/>
<keyword evidence="1" id="KW-0472">Membrane</keyword>
<keyword evidence="1" id="KW-1133">Transmembrane helix</keyword>
<dbReference type="AlphaFoldDB" id="A0A2D2B3J0"/>
<evidence type="ECO:0008006" key="4">
    <source>
        <dbReference type="Google" id="ProtNLM"/>
    </source>
</evidence>
<reference evidence="2 3" key="1">
    <citation type="submission" date="2017-10" db="EMBL/GenBank/DDBJ databases">
        <title>Genome sequence of Caulobacter mirabilis FWC38.</title>
        <authorList>
            <person name="Fiebig A."/>
            <person name="Crosson S."/>
        </authorList>
    </citation>
    <scope>NUCLEOTIDE SEQUENCE [LARGE SCALE GENOMIC DNA]</scope>
    <source>
        <strain evidence="2 3">FWC 38</strain>
    </source>
</reference>
<sequence>MPDTEAVKTDLKNAAKTAERSFVEAADAARERLTEAAHRTEAAVREGLETLRAQSRAYADTAGEQFDQAQRYVVERVKERPVTATLAGVGVGLLIGLLLASRSDRR</sequence>
<evidence type="ECO:0000256" key="1">
    <source>
        <dbReference type="SAM" id="Phobius"/>
    </source>
</evidence>
<keyword evidence="3" id="KW-1185">Reference proteome</keyword>
<dbReference type="Proteomes" id="UP000228945">
    <property type="component" value="Chromosome"/>
</dbReference>
<feature type="transmembrane region" description="Helical" evidence="1">
    <location>
        <begin position="82"/>
        <end position="100"/>
    </location>
</feature>
<evidence type="ECO:0000313" key="2">
    <source>
        <dbReference type="EMBL" id="ATQ44818.1"/>
    </source>
</evidence>